<organism evidence="1 2">
    <name type="scientific">Paenibacillus odorifer</name>
    <dbReference type="NCBI Taxonomy" id="189426"/>
    <lineage>
        <taxon>Bacteria</taxon>
        <taxon>Bacillati</taxon>
        <taxon>Bacillota</taxon>
        <taxon>Bacilli</taxon>
        <taxon>Bacillales</taxon>
        <taxon>Paenibacillaceae</taxon>
        <taxon>Paenibacillus</taxon>
    </lineage>
</organism>
<dbReference type="EMBL" id="MKQP01000040">
    <property type="protein sequence ID" value="OMD26759.1"/>
    <property type="molecule type" value="Genomic_DNA"/>
</dbReference>
<dbReference type="Proteomes" id="UP000187465">
    <property type="component" value="Unassembled WGS sequence"/>
</dbReference>
<gene>
    <name evidence="1" type="ORF">BJP51_26575</name>
</gene>
<dbReference type="InterPro" id="IPR029035">
    <property type="entry name" value="DHS-like_NAD/FAD-binding_dom"/>
</dbReference>
<name>A0A1R0X1S6_9BACL</name>
<accession>A0A1R0X1S6</accession>
<sequence>MTKIALLTGNGLSVALSSEFSLPNITNKFFERLEIEHRAFIEHHMPDKYNSCDFEECIANIEKFYDALHVHQTFYNSSSLGEKLLTSNNLNLSELLKHENSIRESIHTYMALILDIINWNVKKHMIDSKLKNFVNWLTSIIKEENEVELFTLNYDLLLETILLDSLGPNKFIEYYHQAGPWFAVSKEVPRYYFNPEKVKQQRLKNNCNTKLYHLHGSLSSFKDLKNNKTFRIKNEVIKNHNVYKRISELMIVPSIITGGQKSDKIQEVPFNFYYEQFVNVMSDLEQLCEELIIVGYSFRDEHINNAISKRIQLASLNNDPYPLKLIIIDYAKTDEDKEIFIRQVNEGLGLVEDTNRRFTINDERISFEGANSVYQYYFK</sequence>
<protein>
    <submittedName>
        <fullName evidence="1">Uncharacterized protein</fullName>
    </submittedName>
</protein>
<proteinExistence type="predicted"/>
<dbReference type="Pfam" id="PF13289">
    <property type="entry name" value="SIR2_2"/>
    <property type="match status" value="1"/>
</dbReference>
<evidence type="ECO:0000313" key="1">
    <source>
        <dbReference type="EMBL" id="OMD26759.1"/>
    </source>
</evidence>
<dbReference type="AlphaFoldDB" id="A0A1R0X1S6"/>
<dbReference type="RefSeq" id="WP_076179524.1">
    <property type="nucleotide sequence ID" value="NZ_MKQP01000040.1"/>
</dbReference>
<evidence type="ECO:0000313" key="2">
    <source>
        <dbReference type="Proteomes" id="UP000187465"/>
    </source>
</evidence>
<comment type="caution">
    <text evidence="1">The sequence shown here is derived from an EMBL/GenBank/DDBJ whole genome shotgun (WGS) entry which is preliminary data.</text>
</comment>
<dbReference type="SUPFAM" id="SSF52467">
    <property type="entry name" value="DHS-like NAD/FAD-binding domain"/>
    <property type="match status" value="1"/>
</dbReference>
<reference evidence="1 2" key="1">
    <citation type="submission" date="2016-10" db="EMBL/GenBank/DDBJ databases">
        <title>Paenibacillus species isolates.</title>
        <authorList>
            <person name="Beno S.M."/>
        </authorList>
    </citation>
    <scope>NUCLEOTIDE SEQUENCE [LARGE SCALE GENOMIC DNA]</scope>
    <source>
        <strain evidence="1 2">FSL H7-0604</strain>
    </source>
</reference>